<name>A0A0P0WP61_ORYSJ</name>
<evidence type="ECO:0000313" key="1">
    <source>
        <dbReference type="EMBL" id="BAS94790.1"/>
    </source>
</evidence>
<dbReference type="Gramene" id="Os05t0504800-01">
    <property type="protein sequence ID" value="Os05t0504800-01"/>
    <property type="gene ID" value="Os05g0504800"/>
</dbReference>
<protein>
    <submittedName>
        <fullName evidence="1">Os05g0504800 protein</fullName>
    </submittedName>
</protein>
<evidence type="ECO:0000313" key="2">
    <source>
        <dbReference type="Proteomes" id="UP000059680"/>
    </source>
</evidence>
<reference evidence="1 2" key="2">
    <citation type="journal article" date="2013" name="Plant Cell Physiol.">
        <title>Rice Annotation Project Database (RAP-DB): an integrative and interactive database for rice genomics.</title>
        <authorList>
            <person name="Sakai H."/>
            <person name="Lee S.S."/>
            <person name="Tanaka T."/>
            <person name="Numa H."/>
            <person name="Kim J."/>
            <person name="Kawahara Y."/>
            <person name="Wakimoto H."/>
            <person name="Yang C.C."/>
            <person name="Iwamoto M."/>
            <person name="Abe T."/>
            <person name="Yamada Y."/>
            <person name="Muto A."/>
            <person name="Inokuchi H."/>
            <person name="Ikemura T."/>
            <person name="Matsumoto T."/>
            <person name="Sasaki T."/>
            <person name="Itoh T."/>
        </authorList>
    </citation>
    <scope>NUCLEOTIDE SEQUENCE [LARGE SCALE GENOMIC DNA]</scope>
    <source>
        <strain evidence="2">cv. Nipponbare</strain>
    </source>
</reference>
<dbReference type="Proteomes" id="UP000059680">
    <property type="component" value="Chromosome 5"/>
</dbReference>
<dbReference type="EMBL" id="AP014961">
    <property type="protein sequence ID" value="BAS94790.1"/>
    <property type="molecule type" value="Genomic_DNA"/>
</dbReference>
<accession>A0A0P0WP61</accession>
<sequence length="100" mass="10963">GVLLVHFVNTDRSNKVVIYFESSSICVSPGFGGLTGISAAVRPAALRRSDRRCKGGQTGGGDSKRQLIRQSYRWLSDVQTGTTTSVRSRSIDFEGNFYCR</sequence>
<keyword evidence="2" id="KW-1185">Reference proteome</keyword>
<dbReference type="AlphaFoldDB" id="A0A0P0WP61"/>
<proteinExistence type="predicted"/>
<gene>
    <name evidence="1" type="ordered locus">Os05g0504800</name>
    <name evidence="1" type="ORF">OSNPB_050504800</name>
</gene>
<dbReference type="PaxDb" id="39947-A0A0P0WP61"/>
<feature type="non-terminal residue" evidence="1">
    <location>
        <position position="1"/>
    </location>
</feature>
<dbReference type="InParanoid" id="A0A0P0WP61"/>
<reference evidence="1 2" key="3">
    <citation type="journal article" date="2013" name="Rice">
        <title>Improvement of the Oryza sativa Nipponbare reference genome using next generation sequence and optical map data.</title>
        <authorList>
            <person name="Kawahara Y."/>
            <person name="de la Bastide M."/>
            <person name="Hamilton J.P."/>
            <person name="Kanamori H."/>
            <person name="McCombie W.R."/>
            <person name="Ouyang S."/>
            <person name="Schwartz D.C."/>
            <person name="Tanaka T."/>
            <person name="Wu J."/>
            <person name="Zhou S."/>
            <person name="Childs K.L."/>
            <person name="Davidson R.M."/>
            <person name="Lin H."/>
            <person name="Quesada-Ocampo L."/>
            <person name="Vaillancourt B."/>
            <person name="Sakai H."/>
            <person name="Lee S.S."/>
            <person name="Kim J."/>
            <person name="Numa H."/>
            <person name="Itoh T."/>
            <person name="Buell C.R."/>
            <person name="Matsumoto T."/>
        </authorList>
    </citation>
    <scope>NUCLEOTIDE SEQUENCE [LARGE SCALE GENOMIC DNA]</scope>
    <source>
        <strain evidence="2">cv. Nipponbare</strain>
    </source>
</reference>
<organism evidence="1 2">
    <name type="scientific">Oryza sativa subsp. japonica</name>
    <name type="common">Rice</name>
    <dbReference type="NCBI Taxonomy" id="39947"/>
    <lineage>
        <taxon>Eukaryota</taxon>
        <taxon>Viridiplantae</taxon>
        <taxon>Streptophyta</taxon>
        <taxon>Embryophyta</taxon>
        <taxon>Tracheophyta</taxon>
        <taxon>Spermatophyta</taxon>
        <taxon>Magnoliopsida</taxon>
        <taxon>Liliopsida</taxon>
        <taxon>Poales</taxon>
        <taxon>Poaceae</taxon>
        <taxon>BOP clade</taxon>
        <taxon>Oryzoideae</taxon>
        <taxon>Oryzeae</taxon>
        <taxon>Oryzinae</taxon>
        <taxon>Oryza</taxon>
        <taxon>Oryza sativa</taxon>
    </lineage>
</organism>
<reference evidence="2" key="1">
    <citation type="journal article" date="2005" name="Nature">
        <title>The map-based sequence of the rice genome.</title>
        <authorList>
            <consortium name="International rice genome sequencing project (IRGSP)"/>
            <person name="Matsumoto T."/>
            <person name="Wu J."/>
            <person name="Kanamori H."/>
            <person name="Katayose Y."/>
            <person name="Fujisawa M."/>
            <person name="Namiki N."/>
            <person name="Mizuno H."/>
            <person name="Yamamoto K."/>
            <person name="Antonio B.A."/>
            <person name="Baba T."/>
            <person name="Sakata K."/>
            <person name="Nagamura Y."/>
            <person name="Aoki H."/>
            <person name="Arikawa K."/>
            <person name="Arita K."/>
            <person name="Bito T."/>
            <person name="Chiden Y."/>
            <person name="Fujitsuka N."/>
            <person name="Fukunaka R."/>
            <person name="Hamada M."/>
            <person name="Harada C."/>
            <person name="Hayashi A."/>
            <person name="Hijishita S."/>
            <person name="Honda M."/>
            <person name="Hosokawa S."/>
            <person name="Ichikawa Y."/>
            <person name="Idonuma A."/>
            <person name="Iijima M."/>
            <person name="Ikeda M."/>
            <person name="Ikeno M."/>
            <person name="Ito K."/>
            <person name="Ito S."/>
            <person name="Ito T."/>
            <person name="Ito Y."/>
            <person name="Ito Y."/>
            <person name="Iwabuchi A."/>
            <person name="Kamiya K."/>
            <person name="Karasawa W."/>
            <person name="Kurita K."/>
            <person name="Katagiri S."/>
            <person name="Kikuta A."/>
            <person name="Kobayashi H."/>
            <person name="Kobayashi N."/>
            <person name="Machita K."/>
            <person name="Maehara T."/>
            <person name="Masukawa M."/>
            <person name="Mizubayashi T."/>
            <person name="Mukai Y."/>
            <person name="Nagasaki H."/>
            <person name="Nagata Y."/>
            <person name="Naito S."/>
            <person name="Nakashima M."/>
            <person name="Nakama Y."/>
            <person name="Nakamichi Y."/>
            <person name="Nakamura M."/>
            <person name="Meguro A."/>
            <person name="Negishi M."/>
            <person name="Ohta I."/>
            <person name="Ohta T."/>
            <person name="Okamoto M."/>
            <person name="Ono N."/>
            <person name="Saji S."/>
            <person name="Sakaguchi M."/>
            <person name="Sakai K."/>
            <person name="Shibata M."/>
            <person name="Shimokawa T."/>
            <person name="Song J."/>
            <person name="Takazaki Y."/>
            <person name="Terasawa K."/>
            <person name="Tsugane M."/>
            <person name="Tsuji K."/>
            <person name="Ueda S."/>
            <person name="Waki K."/>
            <person name="Yamagata H."/>
            <person name="Yamamoto M."/>
            <person name="Yamamoto S."/>
            <person name="Yamane H."/>
            <person name="Yoshiki S."/>
            <person name="Yoshihara R."/>
            <person name="Yukawa K."/>
            <person name="Zhong H."/>
            <person name="Yano M."/>
            <person name="Yuan Q."/>
            <person name="Ouyang S."/>
            <person name="Liu J."/>
            <person name="Jones K.M."/>
            <person name="Gansberger K."/>
            <person name="Moffat K."/>
            <person name="Hill J."/>
            <person name="Bera J."/>
            <person name="Fadrosh D."/>
            <person name="Jin S."/>
            <person name="Johri S."/>
            <person name="Kim M."/>
            <person name="Overton L."/>
            <person name="Reardon M."/>
            <person name="Tsitrin T."/>
            <person name="Vuong H."/>
            <person name="Weaver B."/>
            <person name="Ciecko A."/>
            <person name="Tallon L."/>
            <person name="Jackson J."/>
            <person name="Pai G."/>
            <person name="Aken S.V."/>
            <person name="Utterback T."/>
            <person name="Reidmuller S."/>
            <person name="Feldblyum T."/>
            <person name="Hsiao J."/>
            <person name="Zismann V."/>
            <person name="Iobst S."/>
            <person name="de Vazeille A.R."/>
            <person name="Buell C.R."/>
            <person name="Ying K."/>
            <person name="Li Y."/>
            <person name="Lu T."/>
            <person name="Huang Y."/>
            <person name="Zhao Q."/>
            <person name="Feng Q."/>
            <person name="Zhang L."/>
            <person name="Zhu J."/>
            <person name="Weng Q."/>
            <person name="Mu J."/>
            <person name="Lu Y."/>
            <person name="Fan D."/>
            <person name="Liu Y."/>
            <person name="Guan J."/>
            <person name="Zhang Y."/>
            <person name="Yu S."/>
            <person name="Liu X."/>
            <person name="Zhang Y."/>
            <person name="Hong G."/>
            <person name="Han B."/>
            <person name="Choisne N."/>
            <person name="Demange N."/>
            <person name="Orjeda G."/>
            <person name="Samain S."/>
            <person name="Cattolico L."/>
            <person name="Pelletier E."/>
            <person name="Couloux A."/>
            <person name="Segurens B."/>
            <person name="Wincker P."/>
            <person name="D'Hont A."/>
            <person name="Scarpelli C."/>
            <person name="Weissenbach J."/>
            <person name="Salanoubat M."/>
            <person name="Quetier F."/>
            <person name="Yu Y."/>
            <person name="Kim H.R."/>
            <person name="Rambo T."/>
            <person name="Currie J."/>
            <person name="Collura K."/>
            <person name="Luo M."/>
            <person name="Yang T."/>
            <person name="Ammiraju J.S.S."/>
            <person name="Engler F."/>
            <person name="Soderlund C."/>
            <person name="Wing R.A."/>
            <person name="Palmer L.E."/>
            <person name="de la Bastide M."/>
            <person name="Spiegel L."/>
            <person name="Nascimento L."/>
            <person name="Zutavern T."/>
            <person name="O'Shaughnessy A."/>
            <person name="Dike S."/>
            <person name="Dedhia N."/>
            <person name="Preston R."/>
            <person name="Balija V."/>
            <person name="McCombie W.R."/>
            <person name="Chow T."/>
            <person name="Chen H."/>
            <person name="Chung M."/>
            <person name="Chen C."/>
            <person name="Shaw J."/>
            <person name="Wu H."/>
            <person name="Hsiao K."/>
            <person name="Chao Y."/>
            <person name="Chu M."/>
            <person name="Cheng C."/>
            <person name="Hour A."/>
            <person name="Lee P."/>
            <person name="Lin S."/>
            <person name="Lin Y."/>
            <person name="Liou J."/>
            <person name="Liu S."/>
            <person name="Hsing Y."/>
            <person name="Raghuvanshi S."/>
            <person name="Mohanty A."/>
            <person name="Bharti A.K."/>
            <person name="Gaur A."/>
            <person name="Gupta V."/>
            <person name="Kumar D."/>
            <person name="Ravi V."/>
            <person name="Vij S."/>
            <person name="Kapur A."/>
            <person name="Khurana P."/>
            <person name="Khurana P."/>
            <person name="Khurana J.P."/>
            <person name="Tyagi A.K."/>
            <person name="Gaikwad K."/>
            <person name="Singh A."/>
            <person name="Dalal V."/>
            <person name="Srivastava S."/>
            <person name="Dixit A."/>
            <person name="Pal A.K."/>
            <person name="Ghazi I.A."/>
            <person name="Yadav M."/>
            <person name="Pandit A."/>
            <person name="Bhargava A."/>
            <person name="Sureshbabu K."/>
            <person name="Batra K."/>
            <person name="Sharma T.R."/>
            <person name="Mohapatra T."/>
            <person name="Singh N.K."/>
            <person name="Messing J."/>
            <person name="Nelson A.B."/>
            <person name="Fuks G."/>
            <person name="Kavchok S."/>
            <person name="Keizer G."/>
            <person name="Linton E."/>
            <person name="Llaca V."/>
            <person name="Song R."/>
            <person name="Tanyolac B."/>
            <person name="Young S."/>
            <person name="Ho-Il K."/>
            <person name="Hahn J.H."/>
            <person name="Sangsakoo G."/>
            <person name="Vanavichit A."/>
            <person name="de Mattos Luiz.A.T."/>
            <person name="Zimmer P.D."/>
            <person name="Malone G."/>
            <person name="Dellagostin O."/>
            <person name="de Oliveira A.C."/>
            <person name="Bevan M."/>
            <person name="Bancroft I."/>
            <person name="Minx P."/>
            <person name="Cordum H."/>
            <person name="Wilson R."/>
            <person name="Cheng Z."/>
            <person name="Jin W."/>
            <person name="Jiang J."/>
            <person name="Leong S.A."/>
            <person name="Iwama H."/>
            <person name="Gojobori T."/>
            <person name="Itoh T."/>
            <person name="Niimura Y."/>
            <person name="Fujii Y."/>
            <person name="Habara T."/>
            <person name="Sakai H."/>
            <person name="Sato Y."/>
            <person name="Wilson G."/>
            <person name="Kumar K."/>
            <person name="McCouch S."/>
            <person name="Juretic N."/>
            <person name="Hoen D."/>
            <person name="Wright S."/>
            <person name="Bruskiewich R."/>
            <person name="Bureau T."/>
            <person name="Miyao A."/>
            <person name="Hirochika H."/>
            <person name="Nishikawa T."/>
            <person name="Kadowaki K."/>
            <person name="Sugiura M."/>
            <person name="Burr B."/>
            <person name="Sasaki T."/>
        </authorList>
    </citation>
    <scope>NUCLEOTIDE SEQUENCE [LARGE SCALE GENOMIC DNA]</scope>
    <source>
        <strain evidence="2">cv. Nipponbare</strain>
    </source>
</reference>